<name>A0ACC3TFL2_9ASCO</name>
<sequence length="77" mass="8686">MLLNMVMEMVLLSLAALVLIIMGPRTTLTMRLPVISRSLLAILLAKRQPLFGFLVAMRPVSSMFKIYAIGKVRQRLQ</sequence>
<dbReference type="EMBL" id="MU970152">
    <property type="protein sequence ID" value="KAK9319954.1"/>
    <property type="molecule type" value="Genomic_DNA"/>
</dbReference>
<reference evidence="2" key="1">
    <citation type="journal article" date="2024" name="Front. Bioeng. Biotechnol.">
        <title>Genome-scale model development and genomic sequencing of the oleaginous clade Lipomyces.</title>
        <authorList>
            <person name="Czajka J.J."/>
            <person name="Han Y."/>
            <person name="Kim J."/>
            <person name="Mondo S.J."/>
            <person name="Hofstad B.A."/>
            <person name="Robles A."/>
            <person name="Haridas S."/>
            <person name="Riley R."/>
            <person name="LaButti K."/>
            <person name="Pangilinan J."/>
            <person name="Andreopoulos W."/>
            <person name="Lipzen A."/>
            <person name="Yan J."/>
            <person name="Wang M."/>
            <person name="Ng V."/>
            <person name="Grigoriev I.V."/>
            <person name="Spatafora J.W."/>
            <person name="Magnuson J.K."/>
            <person name="Baker S.E."/>
            <person name="Pomraning K.R."/>
        </authorList>
    </citation>
    <scope>NUCLEOTIDE SEQUENCE [LARGE SCALE GENOMIC DNA]</scope>
    <source>
        <strain evidence="2">CBS 10300</strain>
    </source>
</reference>
<evidence type="ECO:0000313" key="1">
    <source>
        <dbReference type="EMBL" id="KAK9319954.1"/>
    </source>
</evidence>
<keyword evidence="2" id="KW-1185">Reference proteome</keyword>
<comment type="caution">
    <text evidence="1">The sequence shown here is derived from an EMBL/GenBank/DDBJ whole genome shotgun (WGS) entry which is preliminary data.</text>
</comment>
<evidence type="ECO:0000313" key="2">
    <source>
        <dbReference type="Proteomes" id="UP001489719"/>
    </source>
</evidence>
<organism evidence="1 2">
    <name type="scientific">Lipomyces orientalis</name>
    <dbReference type="NCBI Taxonomy" id="1233043"/>
    <lineage>
        <taxon>Eukaryota</taxon>
        <taxon>Fungi</taxon>
        <taxon>Dikarya</taxon>
        <taxon>Ascomycota</taxon>
        <taxon>Saccharomycotina</taxon>
        <taxon>Lipomycetes</taxon>
        <taxon>Lipomycetales</taxon>
        <taxon>Lipomycetaceae</taxon>
        <taxon>Lipomyces</taxon>
    </lineage>
</organism>
<gene>
    <name evidence="1" type="ORF">V1517DRAFT_330855</name>
</gene>
<proteinExistence type="predicted"/>
<protein>
    <submittedName>
        <fullName evidence="1">Uncharacterized protein</fullName>
    </submittedName>
</protein>
<dbReference type="Proteomes" id="UP001489719">
    <property type="component" value="Unassembled WGS sequence"/>
</dbReference>
<accession>A0ACC3TFL2</accession>